<dbReference type="GO" id="GO:0016491">
    <property type="term" value="F:oxidoreductase activity"/>
    <property type="evidence" value="ECO:0007669"/>
    <property type="project" value="InterPro"/>
</dbReference>
<dbReference type="InterPro" id="IPR018713">
    <property type="entry name" value="MPAB/Lcp_cat_dom"/>
</dbReference>
<evidence type="ECO:0000256" key="1">
    <source>
        <dbReference type="SAM" id="MobiDB-lite"/>
    </source>
</evidence>
<dbReference type="InterPro" id="IPR046366">
    <property type="entry name" value="MPAB"/>
</dbReference>
<evidence type="ECO:0000313" key="3">
    <source>
        <dbReference type="EMBL" id="MBB5495399.1"/>
    </source>
</evidence>
<sequence>MKRFDWRDEIHRLDAEADCVRIMQILNSHEFPWDMGRALGIALYRTYAVPSIGELLGDTDQFTGKTQKRYDDTALILGNMIRHGFEPGKGRDSLRRMNQMHRSYDISNDDYRYVLSTFVIMPVRWLNDYGYGWRKLSDHEISAITHYYRKLGKYMGIKDIPETYEGFRELLDNYERDHFAYTEGGRRVSDATLDLMVTFYPPRVAGLARKFSMAILDESLITTFRYDPPSKAMRKSADIALKLRAKVVRRMKPREEPLWADMNPNIRSYPKGYDVDQLGTFPATCPVQHNVDPVAHEELYGKEGDRPAEAAAESCPVGTGPTEAEAAEKAPAGSCPADAGSAEAGTAETGKTPVDERA</sequence>
<organism evidence="3 4">
    <name type="scientific">Nocardiopsis metallicus</name>
    <dbReference type="NCBI Taxonomy" id="179819"/>
    <lineage>
        <taxon>Bacteria</taxon>
        <taxon>Bacillati</taxon>
        <taxon>Actinomycetota</taxon>
        <taxon>Actinomycetes</taxon>
        <taxon>Streptosporangiales</taxon>
        <taxon>Nocardiopsidaceae</taxon>
        <taxon>Nocardiopsis</taxon>
    </lineage>
</organism>
<feature type="compositionally biased region" description="Low complexity" evidence="1">
    <location>
        <begin position="318"/>
        <end position="352"/>
    </location>
</feature>
<feature type="region of interest" description="Disordered" evidence="1">
    <location>
        <begin position="304"/>
        <end position="358"/>
    </location>
</feature>
<keyword evidence="4" id="KW-1185">Reference proteome</keyword>
<evidence type="ECO:0000259" key="2">
    <source>
        <dbReference type="Pfam" id="PF09995"/>
    </source>
</evidence>
<dbReference type="Proteomes" id="UP000579647">
    <property type="component" value="Unassembled WGS sequence"/>
</dbReference>
<name>A0A840WEJ6_9ACTN</name>
<accession>A0A840WEJ6</accession>
<protein>
    <recommendedName>
        <fullName evidence="2">ER-bound oxygenase mpaB/mpaB'/Rubber oxygenase catalytic domain-containing protein</fullName>
    </recommendedName>
</protein>
<feature type="domain" description="ER-bound oxygenase mpaB/mpaB'/Rubber oxygenase catalytic" evidence="2">
    <location>
        <begin position="39"/>
        <end position="234"/>
    </location>
</feature>
<dbReference type="RefSeq" id="WP_184370208.1">
    <property type="nucleotide sequence ID" value="NZ_BAAAKM010000070.1"/>
</dbReference>
<reference evidence="3 4" key="1">
    <citation type="submission" date="2020-08" db="EMBL/GenBank/DDBJ databases">
        <title>Sequencing the genomes of 1000 actinobacteria strains.</title>
        <authorList>
            <person name="Klenk H.-P."/>
        </authorList>
    </citation>
    <scope>NUCLEOTIDE SEQUENCE [LARGE SCALE GENOMIC DNA]</scope>
    <source>
        <strain evidence="3 4">DSM 44598</strain>
    </source>
</reference>
<gene>
    <name evidence="3" type="ORF">HNR07_006536</name>
</gene>
<comment type="caution">
    <text evidence="3">The sequence shown here is derived from an EMBL/GenBank/DDBJ whole genome shotgun (WGS) entry which is preliminary data.</text>
</comment>
<dbReference type="AlphaFoldDB" id="A0A840WEJ6"/>
<proteinExistence type="predicted"/>
<evidence type="ECO:0000313" key="4">
    <source>
        <dbReference type="Proteomes" id="UP000579647"/>
    </source>
</evidence>
<dbReference type="Pfam" id="PF09995">
    <property type="entry name" value="MPAB_Lcp_cat"/>
    <property type="match status" value="1"/>
</dbReference>
<dbReference type="PANTHER" id="PTHR36124">
    <property type="match status" value="1"/>
</dbReference>
<dbReference type="EMBL" id="JACHDO010000001">
    <property type="protein sequence ID" value="MBB5495399.1"/>
    <property type="molecule type" value="Genomic_DNA"/>
</dbReference>
<dbReference type="PANTHER" id="PTHR36124:SF1">
    <property type="entry name" value="ER-BOUND OXYGENASE MPAB_MPAB'_RUBBER OXYGENASE CATALYTIC DOMAIN-CONTAINING PROTEIN"/>
    <property type="match status" value="1"/>
</dbReference>